<proteinExistence type="predicted"/>
<protein>
    <submittedName>
        <fullName evidence="2">Uncharacterized protein</fullName>
    </submittedName>
</protein>
<comment type="caution">
    <text evidence="2">The sequence shown here is derived from an EMBL/GenBank/DDBJ whole genome shotgun (WGS) entry which is preliminary data.</text>
</comment>
<keyword evidence="3" id="KW-1185">Reference proteome</keyword>
<evidence type="ECO:0000313" key="3">
    <source>
        <dbReference type="Proteomes" id="UP001155182"/>
    </source>
</evidence>
<keyword evidence="1" id="KW-0472">Membrane</keyword>
<dbReference type="AlphaFoldDB" id="A0A9X2F8H2"/>
<keyword evidence="1" id="KW-1133">Transmembrane helix</keyword>
<reference evidence="2" key="1">
    <citation type="submission" date="2022-06" db="EMBL/GenBank/DDBJ databases">
        <title>Solitalea sp. MAHUQ-68 isolated from rhizospheric soil.</title>
        <authorList>
            <person name="Huq M.A."/>
        </authorList>
    </citation>
    <scope>NUCLEOTIDE SEQUENCE</scope>
    <source>
        <strain evidence="2">MAHUQ-68</strain>
    </source>
</reference>
<dbReference type="EMBL" id="JAMWYS010000024">
    <property type="protein sequence ID" value="MCO4292498.1"/>
    <property type="molecule type" value="Genomic_DNA"/>
</dbReference>
<sequence>MKQTLLIPAIACLISLITGTCLKYFELPGANMLILLSSVLLIGLILLFGYSLIKVASSEPKKISVK</sequence>
<feature type="transmembrane region" description="Helical" evidence="1">
    <location>
        <begin position="29"/>
        <end position="53"/>
    </location>
</feature>
<dbReference type="RefSeq" id="WP_252586955.1">
    <property type="nucleotide sequence ID" value="NZ_JAMWYS010000024.1"/>
</dbReference>
<dbReference type="Proteomes" id="UP001155182">
    <property type="component" value="Unassembled WGS sequence"/>
</dbReference>
<evidence type="ECO:0000256" key="1">
    <source>
        <dbReference type="SAM" id="Phobius"/>
    </source>
</evidence>
<gene>
    <name evidence="2" type="ORF">NF867_06470</name>
</gene>
<keyword evidence="1" id="KW-0812">Transmembrane</keyword>
<name>A0A9X2F8H2_9SPHI</name>
<accession>A0A9X2F8H2</accession>
<organism evidence="2 3">
    <name type="scientific">Solitalea agri</name>
    <dbReference type="NCBI Taxonomy" id="2953739"/>
    <lineage>
        <taxon>Bacteria</taxon>
        <taxon>Pseudomonadati</taxon>
        <taxon>Bacteroidota</taxon>
        <taxon>Sphingobacteriia</taxon>
        <taxon>Sphingobacteriales</taxon>
        <taxon>Sphingobacteriaceae</taxon>
        <taxon>Solitalea</taxon>
    </lineage>
</organism>
<evidence type="ECO:0000313" key="2">
    <source>
        <dbReference type="EMBL" id="MCO4292498.1"/>
    </source>
</evidence>